<reference evidence="2" key="1">
    <citation type="journal article" date="2020" name="Stud. Mycol.">
        <title>101 Dothideomycetes genomes: a test case for predicting lifestyles and emergence of pathogens.</title>
        <authorList>
            <person name="Haridas S."/>
            <person name="Albert R."/>
            <person name="Binder M."/>
            <person name="Bloem J."/>
            <person name="Labutti K."/>
            <person name="Salamov A."/>
            <person name="Andreopoulos B."/>
            <person name="Baker S."/>
            <person name="Barry K."/>
            <person name="Bills G."/>
            <person name="Bluhm B."/>
            <person name="Cannon C."/>
            <person name="Castanera R."/>
            <person name="Culley D."/>
            <person name="Daum C."/>
            <person name="Ezra D."/>
            <person name="Gonzalez J."/>
            <person name="Henrissat B."/>
            <person name="Kuo A."/>
            <person name="Liang C."/>
            <person name="Lipzen A."/>
            <person name="Lutzoni F."/>
            <person name="Magnuson J."/>
            <person name="Mondo S."/>
            <person name="Nolan M."/>
            <person name="Ohm R."/>
            <person name="Pangilinan J."/>
            <person name="Park H.-J."/>
            <person name="Ramirez L."/>
            <person name="Alfaro M."/>
            <person name="Sun H."/>
            <person name="Tritt A."/>
            <person name="Yoshinaga Y."/>
            <person name="Zwiers L.-H."/>
            <person name="Turgeon B."/>
            <person name="Goodwin S."/>
            <person name="Spatafora J."/>
            <person name="Crous P."/>
            <person name="Grigoriev I."/>
        </authorList>
    </citation>
    <scope>NUCLEOTIDE SEQUENCE</scope>
    <source>
        <strain evidence="2">CBS 207.26</strain>
    </source>
</reference>
<name>A0A6A6DNP0_9PEZI</name>
<keyword evidence="3" id="KW-1185">Reference proteome</keyword>
<feature type="compositionally biased region" description="Basic and acidic residues" evidence="1">
    <location>
        <begin position="36"/>
        <end position="46"/>
    </location>
</feature>
<accession>A0A6A6DNP0</accession>
<feature type="region of interest" description="Disordered" evidence="1">
    <location>
        <begin position="1"/>
        <end position="53"/>
    </location>
</feature>
<protein>
    <submittedName>
        <fullName evidence="2">Uncharacterized protein</fullName>
    </submittedName>
</protein>
<dbReference type="Proteomes" id="UP000800200">
    <property type="component" value="Unassembled WGS sequence"/>
</dbReference>
<evidence type="ECO:0000313" key="3">
    <source>
        <dbReference type="Proteomes" id="UP000800200"/>
    </source>
</evidence>
<evidence type="ECO:0000256" key="1">
    <source>
        <dbReference type="SAM" id="MobiDB-lite"/>
    </source>
</evidence>
<evidence type="ECO:0000313" key="2">
    <source>
        <dbReference type="EMBL" id="KAF2179998.1"/>
    </source>
</evidence>
<dbReference type="EMBL" id="ML994660">
    <property type="protein sequence ID" value="KAF2179998.1"/>
    <property type="molecule type" value="Genomic_DNA"/>
</dbReference>
<sequence>MDLHKLRTKSDKIRAPNTETKRDQPQLRPQSNHLRYHADGRNRDTDPFPPVQALPPNQEEWDNNDFFICPLVLVYHLCIILRRLQIVVVRARLPVRHTARFCTIPRHLEMAVSDTGPQRESLQMEARGVNLGVYVNAVDEEGASGVAASVSYVSGVHLPKLGVYPPNLGGPPAKF</sequence>
<feature type="compositionally biased region" description="Basic and acidic residues" evidence="1">
    <location>
        <begin position="1"/>
        <end position="25"/>
    </location>
</feature>
<proteinExistence type="predicted"/>
<gene>
    <name evidence="2" type="ORF">K469DRAFT_693482</name>
</gene>
<dbReference type="AlphaFoldDB" id="A0A6A6DNP0"/>
<organism evidence="2 3">
    <name type="scientific">Zopfia rhizophila CBS 207.26</name>
    <dbReference type="NCBI Taxonomy" id="1314779"/>
    <lineage>
        <taxon>Eukaryota</taxon>
        <taxon>Fungi</taxon>
        <taxon>Dikarya</taxon>
        <taxon>Ascomycota</taxon>
        <taxon>Pezizomycotina</taxon>
        <taxon>Dothideomycetes</taxon>
        <taxon>Dothideomycetes incertae sedis</taxon>
        <taxon>Zopfiaceae</taxon>
        <taxon>Zopfia</taxon>
    </lineage>
</organism>